<reference evidence="1 2" key="1">
    <citation type="submission" date="2022-07" db="EMBL/GenBank/DDBJ databases">
        <title>Methylomonas rivi sp. nov., Methylomonas rosea sp. nov., Methylomonas aureus sp. nov. and Methylomonas subterranea sp. nov., four novel methanotrophs isolated from a freshwater creek and the deep terrestrial subsurface.</title>
        <authorList>
            <person name="Abin C."/>
            <person name="Sankaranarayanan K."/>
            <person name="Garner C."/>
            <person name="Sindelar R."/>
            <person name="Kotary K."/>
            <person name="Garner R."/>
            <person name="Barclay S."/>
            <person name="Lawson P."/>
            <person name="Krumholz L."/>
        </authorList>
    </citation>
    <scope>NUCLEOTIDE SEQUENCE [LARGE SCALE GENOMIC DNA]</scope>
    <source>
        <strain evidence="1 2">WSC-6</strain>
    </source>
</reference>
<protein>
    <recommendedName>
        <fullName evidence="3">Methanol dehydrogenase</fullName>
    </recommendedName>
</protein>
<sequence length="70" mass="7930">MNKHTFKGLISGLSAAGLLYSNVEYPDFPNIKPTKNQDCDNMRGDWVKIGGDFSKVIQREKSAKEEARRQ</sequence>
<dbReference type="Proteomes" id="UP001524586">
    <property type="component" value="Unassembled WGS sequence"/>
</dbReference>
<name>A0ABT1U7Z9_9GAMM</name>
<dbReference type="EMBL" id="JANIBK010000114">
    <property type="protein sequence ID" value="MCQ8129974.1"/>
    <property type="molecule type" value="Genomic_DNA"/>
</dbReference>
<accession>A0ABT1U7Z9</accession>
<proteinExistence type="predicted"/>
<evidence type="ECO:0000313" key="2">
    <source>
        <dbReference type="Proteomes" id="UP001524586"/>
    </source>
</evidence>
<organism evidence="1 2">
    <name type="scientific">Methylomonas rivi</name>
    <dbReference type="NCBI Taxonomy" id="2952226"/>
    <lineage>
        <taxon>Bacteria</taxon>
        <taxon>Pseudomonadati</taxon>
        <taxon>Pseudomonadota</taxon>
        <taxon>Gammaproteobacteria</taxon>
        <taxon>Methylococcales</taxon>
        <taxon>Methylococcaceae</taxon>
        <taxon>Methylomonas</taxon>
    </lineage>
</organism>
<dbReference type="RefSeq" id="WP_256616402.1">
    <property type="nucleotide sequence ID" value="NZ_JANIBK010000114.1"/>
</dbReference>
<keyword evidence="2" id="KW-1185">Reference proteome</keyword>
<evidence type="ECO:0000313" key="1">
    <source>
        <dbReference type="EMBL" id="MCQ8129974.1"/>
    </source>
</evidence>
<comment type="caution">
    <text evidence="1">The sequence shown here is derived from an EMBL/GenBank/DDBJ whole genome shotgun (WGS) entry which is preliminary data.</text>
</comment>
<evidence type="ECO:0008006" key="3">
    <source>
        <dbReference type="Google" id="ProtNLM"/>
    </source>
</evidence>
<gene>
    <name evidence="1" type="ORF">NP596_16055</name>
</gene>